<evidence type="ECO:0000313" key="2">
    <source>
        <dbReference type="Proteomes" id="UP000280073"/>
    </source>
</evidence>
<evidence type="ECO:0000313" key="1">
    <source>
        <dbReference type="EMBL" id="RSR47314.1"/>
    </source>
</evidence>
<dbReference type="Gene3D" id="2.40.160.10">
    <property type="entry name" value="Porin"/>
    <property type="match status" value="1"/>
</dbReference>
<dbReference type="AlphaFoldDB" id="A0A429MKZ7"/>
<dbReference type="Pfam" id="PF19577">
    <property type="entry name" value="DcaP"/>
    <property type="match status" value="1"/>
</dbReference>
<dbReference type="InterPro" id="IPR045748">
    <property type="entry name" value="DcaP"/>
</dbReference>
<accession>A0A429MKZ7</accession>
<reference evidence="1 2" key="1">
    <citation type="submission" date="2018-10" db="EMBL/GenBank/DDBJ databases">
        <title>GWAS and RNA-Seq identify cryptic mechanisms of antimicrobial resistance in Acinetobacter baumannii.</title>
        <authorList>
            <person name="Sahl J.W."/>
        </authorList>
    </citation>
    <scope>NUCLEOTIDE SEQUENCE [LARGE SCALE GENOMIC DNA]</scope>
    <source>
        <strain evidence="1 2">TG28175</strain>
    </source>
</reference>
<proteinExistence type="predicted"/>
<comment type="caution">
    <text evidence="1">The sequence shown here is derived from an EMBL/GenBank/DDBJ whole genome shotgun (WGS) entry which is preliminary data.</text>
</comment>
<gene>
    <name evidence="1" type="ORF">EA686_19255</name>
</gene>
<dbReference type="EMBL" id="RFDI01001236">
    <property type="protein sequence ID" value="RSR47314.1"/>
    <property type="molecule type" value="Genomic_DNA"/>
</dbReference>
<feature type="non-terminal residue" evidence="1">
    <location>
        <position position="1"/>
    </location>
</feature>
<dbReference type="InterPro" id="IPR023614">
    <property type="entry name" value="Porin_dom_sf"/>
</dbReference>
<dbReference type="SUPFAM" id="SSF56935">
    <property type="entry name" value="Porins"/>
    <property type="match status" value="1"/>
</dbReference>
<sequence length="233" mass="25295">APEMIDFSTNIGGGTKRVPQVRYNYKLGPTTQLFVSAEKGDSTTSVTGDSIKYSLPALTAKITQGYAEGRGSASARVLVENYKSQLADDDKTGWGVAVGTDFKVSDPLKLFADASYVVGDNSYLYGSNSPYAVDGNSIEQNEFVAVQVGGTYKILPNLRSTLAYGAQFSDDGTDYARLNASANEKVQQAWINFIYTPVKPIDLGVEYVNGKRDTFDGKSYKDNRVGLMAKYSF</sequence>
<name>A0A429MKZ7_ACIBA</name>
<protein>
    <submittedName>
        <fullName evidence="1">DcaP-like protein</fullName>
    </submittedName>
</protein>
<dbReference type="Proteomes" id="UP000280073">
    <property type="component" value="Unassembled WGS sequence"/>
</dbReference>
<organism evidence="1 2">
    <name type="scientific">Acinetobacter baumannii</name>
    <dbReference type="NCBI Taxonomy" id="470"/>
    <lineage>
        <taxon>Bacteria</taxon>
        <taxon>Pseudomonadati</taxon>
        <taxon>Pseudomonadota</taxon>
        <taxon>Gammaproteobacteria</taxon>
        <taxon>Moraxellales</taxon>
        <taxon>Moraxellaceae</taxon>
        <taxon>Acinetobacter</taxon>
        <taxon>Acinetobacter calcoaceticus/baumannii complex</taxon>
    </lineage>
</organism>